<proteinExistence type="predicted"/>
<dbReference type="STRING" id="1403537.Q428_07435"/>
<feature type="transmembrane region" description="Helical" evidence="1">
    <location>
        <begin position="138"/>
        <end position="162"/>
    </location>
</feature>
<dbReference type="AlphaFoldDB" id="A0A017RV75"/>
<dbReference type="OrthoDB" id="4424890at2"/>
<organism evidence="2 3">
    <name type="scientific">Fervidicella metallireducens AeB</name>
    <dbReference type="NCBI Taxonomy" id="1403537"/>
    <lineage>
        <taxon>Bacteria</taxon>
        <taxon>Bacillati</taxon>
        <taxon>Bacillota</taxon>
        <taxon>Clostridia</taxon>
        <taxon>Eubacteriales</taxon>
        <taxon>Clostridiaceae</taxon>
        <taxon>Fervidicella</taxon>
    </lineage>
</organism>
<dbReference type="RefSeq" id="WP_035379547.1">
    <property type="nucleotide sequence ID" value="NZ_AZQP01000019.1"/>
</dbReference>
<evidence type="ECO:0000256" key="1">
    <source>
        <dbReference type="SAM" id="Phobius"/>
    </source>
</evidence>
<evidence type="ECO:0000313" key="2">
    <source>
        <dbReference type="EMBL" id="EYE88501.1"/>
    </source>
</evidence>
<dbReference type="Proteomes" id="UP000019681">
    <property type="component" value="Unassembled WGS sequence"/>
</dbReference>
<feature type="transmembrane region" description="Helical" evidence="1">
    <location>
        <begin position="81"/>
        <end position="106"/>
    </location>
</feature>
<sequence>MKNDLKIAFVFIGTIVGAGLASGQEVLQFFSRYGIKGFYGIILCCIIYFLISVIIVNLCFKNNYGNYNAIIRSVFGERLGWIVDLILTLFIFGSNTIMISGGGAMLNEYAGINKTAGIFIMASLVFLVAIFSTEGLILVNSIIVPFSTSIIVILGIAVFFVNPDYKELISNIHISVPPRSNWVLSSILYASFNLTVATGVICPMISEGIKKKHFINGCILGSAILTALAAVINFSILIYAPKSFYTEIPNLYIAKEISSVLPFIVTCIIWLEMFSTEIGNLYSLSKRLQGSLKVSYTFSLIIIILFSIPFSFLGFSNLIKMLYPPFGVISFVFLIGCTLKYFKTR</sequence>
<protein>
    <recommendedName>
        <fullName evidence="4">Transporter</fullName>
    </recommendedName>
</protein>
<feature type="transmembrane region" description="Helical" evidence="1">
    <location>
        <begin position="260"/>
        <end position="282"/>
    </location>
</feature>
<evidence type="ECO:0000313" key="3">
    <source>
        <dbReference type="Proteomes" id="UP000019681"/>
    </source>
</evidence>
<reference evidence="2 3" key="1">
    <citation type="journal article" date="2014" name="Genome Announc.">
        <title>Draft Genome Sequence of Fervidicella metallireducens Strain AeBT, an Iron-Reducing Thermoanaerobe from the Great Artesian Basin.</title>
        <authorList>
            <person name="Patel B.K."/>
        </authorList>
    </citation>
    <scope>NUCLEOTIDE SEQUENCE [LARGE SCALE GENOMIC DNA]</scope>
    <source>
        <strain evidence="2 3">AeB</strain>
    </source>
</reference>
<evidence type="ECO:0008006" key="4">
    <source>
        <dbReference type="Google" id="ProtNLM"/>
    </source>
</evidence>
<feature type="transmembrane region" description="Helical" evidence="1">
    <location>
        <begin position="39"/>
        <end position="60"/>
    </location>
</feature>
<comment type="caution">
    <text evidence="2">The sequence shown here is derived from an EMBL/GenBank/DDBJ whole genome shotgun (WGS) entry which is preliminary data.</text>
</comment>
<feature type="transmembrane region" description="Helical" evidence="1">
    <location>
        <begin position="112"/>
        <end position="131"/>
    </location>
</feature>
<feature type="transmembrane region" description="Helical" evidence="1">
    <location>
        <begin position="294"/>
        <end position="315"/>
    </location>
</feature>
<keyword evidence="3" id="KW-1185">Reference proteome</keyword>
<dbReference type="EMBL" id="AZQP01000019">
    <property type="protein sequence ID" value="EYE88501.1"/>
    <property type="molecule type" value="Genomic_DNA"/>
</dbReference>
<dbReference type="InterPro" id="IPR038728">
    <property type="entry name" value="YkvI-like"/>
</dbReference>
<dbReference type="PANTHER" id="PTHR37814:SF1">
    <property type="entry name" value="MEMBRANE PROTEIN"/>
    <property type="match status" value="1"/>
</dbReference>
<keyword evidence="1" id="KW-0472">Membrane</keyword>
<keyword evidence="1" id="KW-0812">Transmembrane</keyword>
<feature type="transmembrane region" description="Helical" evidence="1">
    <location>
        <begin position="214"/>
        <end position="240"/>
    </location>
</feature>
<feature type="transmembrane region" description="Helical" evidence="1">
    <location>
        <begin position="321"/>
        <end position="342"/>
    </location>
</feature>
<gene>
    <name evidence="2" type="ORF">Q428_07435</name>
</gene>
<accession>A0A017RV75</accession>
<name>A0A017RV75_9CLOT</name>
<keyword evidence="1" id="KW-1133">Transmembrane helix</keyword>
<dbReference type="PANTHER" id="PTHR37814">
    <property type="entry name" value="CONSERVED MEMBRANE PROTEIN"/>
    <property type="match status" value="1"/>
</dbReference>
<feature type="transmembrane region" description="Helical" evidence="1">
    <location>
        <begin position="182"/>
        <end position="202"/>
    </location>
</feature>